<evidence type="ECO:0000256" key="3">
    <source>
        <dbReference type="SAM" id="Phobius"/>
    </source>
</evidence>
<name>A0A387BBL3_9LACT</name>
<keyword evidence="3" id="KW-0812">Transmembrane</keyword>
<evidence type="ECO:0000313" key="5">
    <source>
        <dbReference type="Proteomes" id="UP000269374"/>
    </source>
</evidence>
<dbReference type="Proteomes" id="UP000269374">
    <property type="component" value="Chromosome"/>
</dbReference>
<feature type="coiled-coil region" evidence="1">
    <location>
        <begin position="141"/>
        <end position="168"/>
    </location>
</feature>
<keyword evidence="1" id="KW-0175">Coiled coil</keyword>
<organism evidence="4 5">
    <name type="scientific">Lactococcus allomyrinae</name>
    <dbReference type="NCBI Taxonomy" id="2419773"/>
    <lineage>
        <taxon>Bacteria</taxon>
        <taxon>Bacillati</taxon>
        <taxon>Bacillota</taxon>
        <taxon>Bacilli</taxon>
        <taxon>Lactobacillales</taxon>
        <taxon>Streptococcaceae</taxon>
        <taxon>Lactococcus</taxon>
    </lineage>
</organism>
<gene>
    <name evidence="4" type="ORF">D7I46_08620</name>
</gene>
<keyword evidence="3" id="KW-1133">Transmembrane helix</keyword>
<reference evidence="4 5" key="1">
    <citation type="submission" date="2018-09" db="EMBL/GenBank/DDBJ databases">
        <title>Genome sequencing of strain 1JSPR-7.</title>
        <authorList>
            <person name="Heo J."/>
            <person name="Kim S.-J."/>
            <person name="Kwon S.-W."/>
        </authorList>
    </citation>
    <scope>NUCLEOTIDE SEQUENCE [LARGE SCALE GENOMIC DNA]</scope>
    <source>
        <strain evidence="4 5">1JSPR-7</strain>
    </source>
</reference>
<feature type="compositionally biased region" description="Low complexity" evidence="2">
    <location>
        <begin position="60"/>
        <end position="76"/>
    </location>
</feature>
<feature type="compositionally biased region" description="Low complexity" evidence="2">
    <location>
        <begin position="105"/>
        <end position="114"/>
    </location>
</feature>
<protein>
    <submittedName>
        <fullName evidence="4">Uncharacterized protein</fullName>
    </submittedName>
</protein>
<accession>A0A387BBL3</accession>
<keyword evidence="5" id="KW-1185">Reference proteome</keyword>
<dbReference type="RefSeq" id="WP_120772533.1">
    <property type="nucleotide sequence ID" value="NZ_CP032627.1"/>
</dbReference>
<keyword evidence="3" id="KW-0472">Membrane</keyword>
<feature type="compositionally biased region" description="Polar residues" evidence="2">
    <location>
        <begin position="89"/>
        <end position="104"/>
    </location>
</feature>
<dbReference type="EMBL" id="CP032627">
    <property type="protein sequence ID" value="AYG01153.1"/>
    <property type="molecule type" value="Genomic_DNA"/>
</dbReference>
<dbReference type="AlphaFoldDB" id="A0A387BBL3"/>
<feature type="transmembrane region" description="Helical" evidence="3">
    <location>
        <begin position="21"/>
        <end position="44"/>
    </location>
</feature>
<feature type="compositionally biased region" description="Basic residues" evidence="2">
    <location>
        <begin position="77"/>
        <end position="86"/>
    </location>
</feature>
<sequence length="183" mass="19993">MNRKNKKIDFKKKREIAFSSKLLYLLSGMVGTFAIIALLLFYWMGGTGNHDKVATTSQDTLKSTMSKPKLSSSSMKKITKPNKKKVSATPASSKKQNTVNATPSVTTAPQTTARPTPTVVTYTATIGNYTRTSTLSQANANQLAQAAYDAAIAKEKQYEEEAEQIKTSILEKDPTAIVNITHQ</sequence>
<dbReference type="KEGG" id="lact:D7I46_08620"/>
<evidence type="ECO:0000256" key="1">
    <source>
        <dbReference type="SAM" id="Coils"/>
    </source>
</evidence>
<feature type="region of interest" description="Disordered" evidence="2">
    <location>
        <begin position="57"/>
        <end position="114"/>
    </location>
</feature>
<proteinExistence type="predicted"/>
<evidence type="ECO:0000256" key="2">
    <source>
        <dbReference type="SAM" id="MobiDB-lite"/>
    </source>
</evidence>
<evidence type="ECO:0000313" key="4">
    <source>
        <dbReference type="EMBL" id="AYG01153.1"/>
    </source>
</evidence>